<gene>
    <name evidence="2" type="ORF">DXN04_21085</name>
</gene>
<feature type="transmembrane region" description="Helical" evidence="1">
    <location>
        <begin position="206"/>
        <end position="226"/>
    </location>
</feature>
<keyword evidence="1" id="KW-1133">Transmembrane helix</keyword>
<protein>
    <submittedName>
        <fullName evidence="2">PepSY domain-containing protein</fullName>
    </submittedName>
</protein>
<accession>A0A3E1NYC9</accession>
<reference evidence="2 3" key="1">
    <citation type="submission" date="2018-08" db="EMBL/GenBank/DDBJ databases">
        <title>Chitinophaga sp. K20C18050901, a novel bacterium isolated from forest soil.</title>
        <authorList>
            <person name="Wang C."/>
        </authorList>
    </citation>
    <scope>NUCLEOTIDE SEQUENCE [LARGE SCALE GENOMIC DNA]</scope>
    <source>
        <strain evidence="2 3">K20C18050901</strain>
    </source>
</reference>
<feature type="transmembrane region" description="Helical" evidence="1">
    <location>
        <begin position="350"/>
        <end position="371"/>
    </location>
</feature>
<evidence type="ECO:0000313" key="2">
    <source>
        <dbReference type="EMBL" id="RFM32933.1"/>
    </source>
</evidence>
<dbReference type="PANTHER" id="PTHR34219">
    <property type="entry name" value="IRON-REGULATED INNER MEMBRANE PROTEIN-RELATED"/>
    <property type="match status" value="1"/>
</dbReference>
<proteinExistence type="predicted"/>
<organism evidence="2 3">
    <name type="scientific">Chitinophaga silvisoli</name>
    <dbReference type="NCBI Taxonomy" id="2291814"/>
    <lineage>
        <taxon>Bacteria</taxon>
        <taxon>Pseudomonadati</taxon>
        <taxon>Bacteroidota</taxon>
        <taxon>Chitinophagia</taxon>
        <taxon>Chitinophagales</taxon>
        <taxon>Chitinophagaceae</taxon>
        <taxon>Chitinophaga</taxon>
    </lineage>
</organism>
<dbReference type="OrthoDB" id="111691at2"/>
<evidence type="ECO:0000256" key="1">
    <source>
        <dbReference type="SAM" id="Phobius"/>
    </source>
</evidence>
<dbReference type="EMBL" id="QTJV01000008">
    <property type="protein sequence ID" value="RFM32933.1"/>
    <property type="molecule type" value="Genomic_DNA"/>
</dbReference>
<dbReference type="PANTHER" id="PTHR34219:SF3">
    <property type="entry name" value="BLL7967 PROTEIN"/>
    <property type="match status" value="1"/>
</dbReference>
<sequence>MTFKQITGKLHLWLGLSSGLVVLILGITGCLYAFIEEIKPVVYHDRMYVNIPANGIRLPLSTLQANAQQAIGADKPLQVAEVPTAPDRTVYFRAVKVNEEKVLHSGYFEYFYKVYVNPYTGAVVKVENTKWEFFNLVVNLHINLLMGPKLGKSIVSWSVVVFVVMLISGIILWWPKNKAAMKQRVWFKWKKDTKWKRKNYDLHNIAGFYAMFILLVIALTGLVWSFEWFSKAVQWTANGGKSGTELPALSSDTLDLRPYSMDKILHAALQKDPAATSLFVTIPKNNKAAVSVYARNANRPYYTNTRTFYDQHSGKLLRRSTPGSRNNGEKLLSLNYDLHVGSILGLPGKMLAFFVSLIAASLPVTGVYIWWGRRNKKTTKNKKQVLRKPAMSVPV</sequence>
<evidence type="ECO:0000313" key="3">
    <source>
        <dbReference type="Proteomes" id="UP000261174"/>
    </source>
</evidence>
<feature type="transmembrane region" description="Helical" evidence="1">
    <location>
        <begin position="154"/>
        <end position="174"/>
    </location>
</feature>
<dbReference type="InterPro" id="IPR005625">
    <property type="entry name" value="PepSY-ass_TM"/>
</dbReference>
<dbReference type="AlphaFoldDB" id="A0A3E1NYC9"/>
<dbReference type="Pfam" id="PF03929">
    <property type="entry name" value="PepSY_TM"/>
    <property type="match status" value="1"/>
</dbReference>
<dbReference type="Proteomes" id="UP000261174">
    <property type="component" value="Unassembled WGS sequence"/>
</dbReference>
<keyword evidence="1" id="KW-0812">Transmembrane</keyword>
<dbReference type="PROSITE" id="PS51257">
    <property type="entry name" value="PROKAR_LIPOPROTEIN"/>
    <property type="match status" value="1"/>
</dbReference>
<comment type="caution">
    <text evidence="2">The sequence shown here is derived from an EMBL/GenBank/DDBJ whole genome shotgun (WGS) entry which is preliminary data.</text>
</comment>
<dbReference type="RefSeq" id="WP_116855369.1">
    <property type="nucleotide sequence ID" value="NZ_QTJV01000008.1"/>
</dbReference>
<keyword evidence="3" id="KW-1185">Reference proteome</keyword>
<name>A0A3E1NYC9_9BACT</name>
<keyword evidence="1" id="KW-0472">Membrane</keyword>
<feature type="transmembrane region" description="Helical" evidence="1">
    <location>
        <begin position="12"/>
        <end position="35"/>
    </location>
</feature>